<dbReference type="AlphaFoldDB" id="A0A8H7L8H5"/>
<reference evidence="1" key="1">
    <citation type="submission" date="2020-10" db="EMBL/GenBank/DDBJ databases">
        <title>The Whole-Genome Sequence of Metschnikowia persimmonesis, a Novel Endophytic Yeast Species Isolated from Medicinal Plant Diospyros kaki Thumb.</title>
        <authorList>
            <person name="Rahmat E."/>
            <person name="Kang Y."/>
        </authorList>
    </citation>
    <scope>NUCLEOTIDE SEQUENCE</scope>
    <source>
        <strain evidence="1">KIOM G15050</strain>
    </source>
</reference>
<name>A0A8H7L8H5_9ASCO</name>
<evidence type="ECO:0000313" key="1">
    <source>
        <dbReference type="EMBL" id="KAF7998828.1"/>
    </source>
</evidence>
<sequence length="63" mass="7654">MVERERVSLFPEFYFHFKKNFERTSMLREACCKFGSDVEDFKARFSGSRKEKYRVLEAIELSF</sequence>
<comment type="caution">
    <text evidence="1">The sequence shown here is derived from an EMBL/GenBank/DDBJ whole genome shotgun (WGS) entry which is preliminary data.</text>
</comment>
<organism evidence="1 2">
    <name type="scientific">Metschnikowia pulcherrima</name>
    <dbReference type="NCBI Taxonomy" id="27326"/>
    <lineage>
        <taxon>Eukaryota</taxon>
        <taxon>Fungi</taxon>
        <taxon>Dikarya</taxon>
        <taxon>Ascomycota</taxon>
        <taxon>Saccharomycotina</taxon>
        <taxon>Pichiomycetes</taxon>
        <taxon>Metschnikowiaceae</taxon>
        <taxon>Metschnikowia</taxon>
    </lineage>
</organism>
<proteinExistence type="predicted"/>
<accession>A0A8H7L8H5</accession>
<protein>
    <submittedName>
        <fullName evidence="1">Uncharacterized protein</fullName>
    </submittedName>
</protein>
<gene>
    <name evidence="1" type="ORF">HF325_006360</name>
</gene>
<keyword evidence="2" id="KW-1185">Reference proteome</keyword>
<dbReference type="EMBL" id="JACBPP010000010">
    <property type="protein sequence ID" value="KAF7998828.1"/>
    <property type="molecule type" value="Genomic_DNA"/>
</dbReference>
<dbReference type="Proteomes" id="UP000649328">
    <property type="component" value="Unassembled WGS sequence"/>
</dbReference>
<evidence type="ECO:0000313" key="2">
    <source>
        <dbReference type="Proteomes" id="UP000649328"/>
    </source>
</evidence>